<dbReference type="PANTHER" id="PTHR13119:SF12">
    <property type="entry name" value="PROTEIN SUPPRESSOR OF SABLE"/>
    <property type="match status" value="1"/>
</dbReference>
<dbReference type="InterPro" id="IPR036855">
    <property type="entry name" value="Znf_CCCH_sf"/>
</dbReference>
<feature type="region of interest" description="Disordered" evidence="7">
    <location>
        <begin position="556"/>
        <end position="659"/>
    </location>
</feature>
<keyword evidence="4 6" id="KW-0863">Zinc-finger</keyword>
<feature type="compositionally biased region" description="Basic residues" evidence="7">
    <location>
        <begin position="208"/>
        <end position="220"/>
    </location>
</feature>
<dbReference type="Pfam" id="PF22623">
    <property type="entry name" value="zf-CCCH_9"/>
    <property type="match status" value="1"/>
</dbReference>
<dbReference type="EMBL" id="CACVKT020001498">
    <property type="protein sequence ID" value="CAC5368778.1"/>
    <property type="molecule type" value="Genomic_DNA"/>
</dbReference>
<feature type="compositionally biased region" description="Basic and acidic residues" evidence="7">
    <location>
        <begin position="243"/>
        <end position="253"/>
    </location>
</feature>
<keyword evidence="2 6" id="KW-0479">Metal-binding</keyword>
<dbReference type="Gene3D" id="4.10.1000.10">
    <property type="entry name" value="Zinc finger, CCCH-type"/>
    <property type="match status" value="1"/>
</dbReference>
<feature type="zinc finger region" description="C3H1-type" evidence="6">
    <location>
        <begin position="413"/>
        <end position="440"/>
    </location>
</feature>
<sequence>MEQEEDYFGENNNEENEKNENDEMYGDLQDEPKDLKSHSPKKRWKERHSGNSKDSNSQHRSPRRNSGDKPSRAHDDDGYGSKDYSRRSSGDSNDHHHRRKSDELSDDESHKKSSRKHDDEDRYLKSKQRKLKEKLRKIEAEHAEDGEILEDGEIEDGEETSSKKQETLDSKKLEREISEKTDASFENEDSGGEVEDEEEVDNSEDRKKDKHHDKRRKHRDHRDTRDKRRKSRDDHHKKKKRRPDYVDHDKVNDEEMQQAWPGGSKKQSPKGAQRQDSKHASHGNHGKRDRDRDRRRNRYHSPPGPYDSPYDSPPGPYDSPSYDEDSQEEYQDEGYDDYKDKRKQKKKKSMMSLMQGDEYLDPNVAIEEGENLYKKREGGKKQKQKNYQNNKRKFDRQHSEQPPKKKPLLDTPMDERPVCRFYKEGKCHKGADCPFNHEFSEKKPELCKYYLGGSCSKGDNCIFMHNEYPCKFYHTGQECYQGDNCKFSHDEPSDETAPIVERMNSRGDHHGEEEEYGRQQKPGVLGKILMFEKDRSPPRHLKEQMERIKKIPSLFDIQTFPPGQSPQKPGQQGGPMNNSPQQRMQGPNQGQPQRPVGFYNDTMQGGMRGPLPGGPMGPQGPMNMPPGQMGPQGPGIGGPGQMGPPGPMQGPPMGGPQGPMNMPPNSMGHGPMQMGGPPNSMGHMMGPVMQQGPMQGQMGGPMPQGQMGGPMPQGQIGGQMPQGQMGGPPMSMGQGPRMMNQPMGPPGPMGGPNGMNNPNLNPALAIVGALLRHVNPNISPQVSQAMSVPSMQNPRQGIGILSPNHPGIDSQDPRQSFKNPTLNTDSSQEEAYSPQDDDEDEMPFIKTEEDGTKAGKIKNEETDENEKKLAQMGLDLGSLSQLPAKQRELMMRLQQHGGQSEGEEDKTIVKRERKDSCSSAEENKSKAAKVEDDNWYSSDEDDGGAPKLTDVLKNLGKKETSDPSQGSSINVMQMINAIKSQSGPVTNPPVRDPRQRNMDPRAMSHGNEPAGHMGFPHPADPRTFTSGLTVPPVNKWNSEPAIINSRPGDAEWRCIIVTVDPSRRTEPPQGINLLDPQFKNDPRMKKFLDHLNMKSHKENKNPIELGQSADNKPADPRSKPSALLQDPRMKKQGESSAKLSDPRLQRTISENASSRANDPRMRGMTNPPSGVHNLPVRPIDPRSSVATSRPNDPRFSRQLSHDNSSSGMVINVPKPSDPRLLPISLGEIASPSPSDILASLQYPTDSDTEQKPDPLGIKRQNSVRDPRAKSETPAVEQNTDLPNNLGRQISGGGSDSDTTSQSGDAAKTKIDYRNDPRFKVKIKPAGETGQRRYGGQRKGSMEYSSPLDAESQQRDNSGYNSYNRPPVNNPKPAVKQDPRTQRTAPSVTTDPENLSIPELPDFIPPPQEENISTKLYFKQMDPTASPFC</sequence>
<evidence type="ECO:0000256" key="3">
    <source>
        <dbReference type="ARBA" id="ARBA00022737"/>
    </source>
</evidence>
<dbReference type="PANTHER" id="PTHR13119">
    <property type="entry name" value="ZINC FINGER CCCH DOMAIN-CONTAINING PROTEI"/>
    <property type="match status" value="1"/>
</dbReference>
<feature type="compositionally biased region" description="Basic and acidic residues" evidence="7">
    <location>
        <begin position="1306"/>
        <end position="1318"/>
    </location>
</feature>
<feature type="compositionally biased region" description="Pro residues" evidence="7">
    <location>
        <begin position="302"/>
        <end position="317"/>
    </location>
</feature>
<evidence type="ECO:0000256" key="2">
    <source>
        <dbReference type="ARBA" id="ARBA00022723"/>
    </source>
</evidence>
<evidence type="ECO:0000256" key="5">
    <source>
        <dbReference type="ARBA" id="ARBA00022833"/>
    </source>
</evidence>
<evidence type="ECO:0000256" key="1">
    <source>
        <dbReference type="ARBA" id="ARBA00022553"/>
    </source>
</evidence>
<feature type="compositionally biased region" description="Polar residues" evidence="7">
    <location>
        <begin position="1197"/>
        <end position="1208"/>
    </location>
</feature>
<feature type="compositionally biased region" description="Polar residues" evidence="7">
    <location>
        <begin position="1146"/>
        <end position="1156"/>
    </location>
</feature>
<dbReference type="SUPFAM" id="SSF90229">
    <property type="entry name" value="CCCH zinc finger"/>
    <property type="match status" value="3"/>
</dbReference>
<accession>A0A6J8AIJ2</accession>
<dbReference type="GO" id="GO:0003723">
    <property type="term" value="F:RNA binding"/>
    <property type="evidence" value="ECO:0007669"/>
    <property type="project" value="InterPro"/>
</dbReference>
<feature type="compositionally biased region" description="Polar residues" evidence="7">
    <location>
        <begin position="783"/>
        <end position="795"/>
    </location>
</feature>
<dbReference type="OrthoDB" id="411372at2759"/>
<feature type="compositionally biased region" description="Polar residues" evidence="7">
    <location>
        <begin position="576"/>
        <end position="592"/>
    </location>
</feature>
<feature type="compositionally biased region" description="Basic residues" evidence="7">
    <location>
        <begin position="125"/>
        <end position="135"/>
    </location>
</feature>
<evidence type="ECO:0000313" key="9">
    <source>
        <dbReference type="EMBL" id="CAC5368778.1"/>
    </source>
</evidence>
<feature type="compositionally biased region" description="Polar residues" evidence="7">
    <location>
        <begin position="813"/>
        <end position="830"/>
    </location>
</feature>
<dbReference type="PROSITE" id="PS50103">
    <property type="entry name" value="ZF_C3H1"/>
    <property type="match status" value="3"/>
</dbReference>
<evidence type="ECO:0000256" key="7">
    <source>
        <dbReference type="SAM" id="MobiDB-lite"/>
    </source>
</evidence>
<feature type="compositionally biased region" description="Basic and acidic residues" evidence="7">
    <location>
        <begin position="136"/>
        <end position="145"/>
    </location>
</feature>
<keyword evidence="10" id="KW-1185">Reference proteome</keyword>
<evidence type="ECO:0000259" key="8">
    <source>
        <dbReference type="PROSITE" id="PS50103"/>
    </source>
</evidence>
<feature type="compositionally biased region" description="Acidic residues" evidence="7">
    <location>
        <begin position="146"/>
        <end position="159"/>
    </location>
</feature>
<evidence type="ECO:0000313" key="10">
    <source>
        <dbReference type="Proteomes" id="UP000507470"/>
    </source>
</evidence>
<dbReference type="GO" id="GO:0005634">
    <property type="term" value="C:nucleus"/>
    <property type="evidence" value="ECO:0007669"/>
    <property type="project" value="TreeGrafter"/>
</dbReference>
<feature type="compositionally biased region" description="Basic and acidic residues" evidence="7">
    <location>
        <begin position="846"/>
        <end position="869"/>
    </location>
</feature>
<feature type="compositionally biased region" description="Polar residues" evidence="7">
    <location>
        <begin position="1381"/>
        <end position="1392"/>
    </location>
</feature>
<name>A0A6J8AIJ2_MYTCO</name>
<keyword evidence="3" id="KW-0677">Repeat</keyword>
<reference evidence="9 10" key="1">
    <citation type="submission" date="2020-06" db="EMBL/GenBank/DDBJ databases">
        <authorList>
            <person name="Li R."/>
            <person name="Bekaert M."/>
        </authorList>
    </citation>
    <scope>NUCLEOTIDE SEQUENCE [LARGE SCALE GENOMIC DNA]</scope>
    <source>
        <strain evidence="10">wild</strain>
    </source>
</reference>
<feature type="region of interest" description="Disordered" evidence="7">
    <location>
        <begin position="783"/>
        <end position="1035"/>
    </location>
</feature>
<evidence type="ECO:0000256" key="6">
    <source>
        <dbReference type="PROSITE-ProRule" id="PRU00723"/>
    </source>
</evidence>
<feature type="compositionally biased region" description="Basic and acidic residues" evidence="7">
    <location>
        <begin position="905"/>
        <end position="932"/>
    </location>
</feature>
<feature type="domain" description="C3H1-type" evidence="8">
    <location>
        <begin position="469"/>
        <end position="492"/>
    </location>
</feature>
<feature type="zinc finger region" description="C3H1-type" evidence="6">
    <location>
        <begin position="469"/>
        <end position="492"/>
    </location>
</feature>
<dbReference type="Pfam" id="PF00642">
    <property type="entry name" value="zf-CCCH"/>
    <property type="match status" value="2"/>
</dbReference>
<feature type="compositionally biased region" description="Acidic residues" evidence="7">
    <location>
        <begin position="321"/>
        <end position="335"/>
    </location>
</feature>
<keyword evidence="5 6" id="KW-0862">Zinc</keyword>
<feature type="compositionally biased region" description="Basic and acidic residues" evidence="7">
    <location>
        <begin position="65"/>
        <end position="124"/>
    </location>
</feature>
<feature type="compositionally biased region" description="Low complexity" evidence="7">
    <location>
        <begin position="619"/>
        <end position="629"/>
    </location>
</feature>
<feature type="zinc finger region" description="C3H1-type" evidence="6">
    <location>
        <begin position="441"/>
        <end position="468"/>
    </location>
</feature>
<dbReference type="InterPro" id="IPR054361">
    <property type="entry name" value="Znf-CCCH_ZC3H4/6/8"/>
</dbReference>
<evidence type="ECO:0000256" key="4">
    <source>
        <dbReference type="ARBA" id="ARBA00022771"/>
    </source>
</evidence>
<dbReference type="GO" id="GO:0008270">
    <property type="term" value="F:zinc ion binding"/>
    <property type="evidence" value="ECO:0007669"/>
    <property type="project" value="UniProtKB-KW"/>
</dbReference>
<feature type="region of interest" description="Disordered" evidence="7">
    <location>
        <begin position="1061"/>
        <end position="1408"/>
    </location>
</feature>
<dbReference type="Proteomes" id="UP000507470">
    <property type="component" value="Unassembled WGS sequence"/>
</dbReference>
<feature type="compositionally biased region" description="Pro residues" evidence="7">
    <location>
        <begin position="642"/>
        <end position="654"/>
    </location>
</feature>
<feature type="compositionally biased region" description="Low complexity" evidence="7">
    <location>
        <begin position="1295"/>
        <end position="1304"/>
    </location>
</feature>
<feature type="compositionally biased region" description="Acidic residues" evidence="7">
    <location>
        <begin position="1"/>
        <end position="14"/>
    </location>
</feature>
<feature type="compositionally biased region" description="Polar residues" evidence="7">
    <location>
        <begin position="1275"/>
        <end position="1287"/>
    </location>
</feature>
<feature type="domain" description="C3H1-type" evidence="8">
    <location>
        <begin position="441"/>
        <end position="468"/>
    </location>
</feature>
<feature type="region of interest" description="Disordered" evidence="7">
    <location>
        <begin position="1"/>
        <end position="412"/>
    </location>
</feature>
<feature type="compositionally biased region" description="Basic and acidic residues" evidence="7">
    <location>
        <begin position="160"/>
        <end position="183"/>
    </location>
</feature>
<gene>
    <name evidence="9" type="ORF">MCOR_8224</name>
</gene>
<dbReference type="GO" id="GO:0045892">
    <property type="term" value="P:negative regulation of DNA-templated transcription"/>
    <property type="evidence" value="ECO:0007669"/>
    <property type="project" value="InterPro"/>
</dbReference>
<proteinExistence type="predicted"/>
<dbReference type="InterPro" id="IPR000571">
    <property type="entry name" value="Znf_CCCH"/>
</dbReference>
<keyword evidence="1" id="KW-0597">Phosphoprotein</keyword>
<feature type="compositionally biased region" description="Basic and acidic residues" evidence="7">
    <location>
        <begin position="371"/>
        <end position="380"/>
    </location>
</feature>
<feature type="compositionally biased region" description="Gly residues" evidence="7">
    <location>
        <begin position="630"/>
        <end position="641"/>
    </location>
</feature>
<dbReference type="SMART" id="SM00356">
    <property type="entry name" value="ZnF_C3H1"/>
    <property type="match status" value="3"/>
</dbReference>
<feature type="compositionally biased region" description="Polar residues" evidence="7">
    <location>
        <begin position="1354"/>
        <end position="1363"/>
    </location>
</feature>
<organism evidence="9 10">
    <name type="scientific">Mytilus coruscus</name>
    <name type="common">Sea mussel</name>
    <dbReference type="NCBI Taxonomy" id="42192"/>
    <lineage>
        <taxon>Eukaryota</taxon>
        <taxon>Metazoa</taxon>
        <taxon>Spiralia</taxon>
        <taxon>Lophotrochozoa</taxon>
        <taxon>Mollusca</taxon>
        <taxon>Bivalvia</taxon>
        <taxon>Autobranchia</taxon>
        <taxon>Pteriomorphia</taxon>
        <taxon>Mytilida</taxon>
        <taxon>Mytiloidea</taxon>
        <taxon>Mytilidae</taxon>
        <taxon>Mytilinae</taxon>
        <taxon>Mytilus</taxon>
    </lineage>
</organism>
<feature type="compositionally biased region" description="Polar residues" evidence="7">
    <location>
        <begin position="962"/>
        <end position="985"/>
    </location>
</feature>
<dbReference type="InterPro" id="IPR045124">
    <property type="entry name" value="Su(sable)-like"/>
</dbReference>
<feature type="compositionally biased region" description="Acidic residues" evidence="7">
    <location>
        <begin position="185"/>
        <end position="202"/>
    </location>
</feature>
<feature type="compositionally biased region" description="Basic residues" evidence="7">
    <location>
        <begin position="381"/>
        <end position="395"/>
    </location>
</feature>
<feature type="compositionally biased region" description="Low complexity" evidence="7">
    <location>
        <begin position="561"/>
        <end position="570"/>
    </location>
</feature>
<protein>
    <recommendedName>
        <fullName evidence="8">C3H1-type domain-containing protein</fullName>
    </recommendedName>
</protein>
<feature type="compositionally biased region" description="Basic and acidic residues" evidence="7">
    <location>
        <begin position="221"/>
        <end position="234"/>
    </location>
</feature>
<feature type="compositionally biased region" description="Basic and acidic residues" evidence="7">
    <location>
        <begin position="1078"/>
        <end position="1101"/>
    </location>
</feature>
<feature type="domain" description="C3H1-type" evidence="8">
    <location>
        <begin position="413"/>
        <end position="440"/>
    </location>
</feature>